<comment type="caution">
    <text evidence="2">The sequence shown here is derived from an EMBL/GenBank/DDBJ whole genome shotgun (WGS) entry which is preliminary data.</text>
</comment>
<dbReference type="RefSeq" id="WP_381169133.1">
    <property type="nucleotide sequence ID" value="NZ_JBHSFK010000031.1"/>
</dbReference>
<sequence>MSRLVMGAAAATLASAVVLAAMAVLSPPDDVHRRHVPVVIEAGAVCASLSDRRYEVSCGTTAFGDLRFNCTGGGFGKCPPTTAVTLRNTGRTSVSVTMVSGRREGDRRLSPAPELAPGRTVTLSKRPDEKYFFDILLRSIKPGVGTVKVVSVA</sequence>
<evidence type="ECO:0000313" key="2">
    <source>
        <dbReference type="EMBL" id="MFC4505157.1"/>
    </source>
</evidence>
<evidence type="ECO:0000256" key="1">
    <source>
        <dbReference type="SAM" id="SignalP"/>
    </source>
</evidence>
<evidence type="ECO:0008006" key="4">
    <source>
        <dbReference type="Google" id="ProtNLM"/>
    </source>
</evidence>
<feature type="signal peptide" evidence="1">
    <location>
        <begin position="1"/>
        <end position="20"/>
    </location>
</feature>
<keyword evidence="3" id="KW-1185">Reference proteome</keyword>
<keyword evidence="1" id="KW-0732">Signal</keyword>
<reference evidence="3" key="1">
    <citation type="journal article" date="2019" name="Int. J. Syst. Evol. Microbiol.">
        <title>The Global Catalogue of Microorganisms (GCM) 10K type strain sequencing project: providing services to taxonomists for standard genome sequencing and annotation.</title>
        <authorList>
            <consortium name="The Broad Institute Genomics Platform"/>
            <consortium name="The Broad Institute Genome Sequencing Center for Infectious Disease"/>
            <person name="Wu L."/>
            <person name="Ma J."/>
        </authorList>
    </citation>
    <scope>NUCLEOTIDE SEQUENCE [LARGE SCALE GENOMIC DNA]</scope>
    <source>
        <strain evidence="3">CGMCC 4.7177</strain>
    </source>
</reference>
<dbReference type="Proteomes" id="UP001595839">
    <property type="component" value="Unassembled WGS sequence"/>
</dbReference>
<protein>
    <recommendedName>
        <fullName evidence="4">Lipoprotein</fullName>
    </recommendedName>
</protein>
<evidence type="ECO:0000313" key="3">
    <source>
        <dbReference type="Proteomes" id="UP001595839"/>
    </source>
</evidence>
<proteinExistence type="predicted"/>
<organism evidence="2 3">
    <name type="scientific">Streptomyces vulcanius</name>
    <dbReference type="NCBI Taxonomy" id="1441876"/>
    <lineage>
        <taxon>Bacteria</taxon>
        <taxon>Bacillati</taxon>
        <taxon>Actinomycetota</taxon>
        <taxon>Actinomycetes</taxon>
        <taxon>Kitasatosporales</taxon>
        <taxon>Streptomycetaceae</taxon>
        <taxon>Streptomyces</taxon>
    </lineage>
</organism>
<gene>
    <name evidence="2" type="ORF">ACFPIH_37720</name>
</gene>
<dbReference type="EMBL" id="JBHSFK010000031">
    <property type="protein sequence ID" value="MFC4505157.1"/>
    <property type="molecule type" value="Genomic_DNA"/>
</dbReference>
<name>A0ABV9B0D5_9ACTN</name>
<feature type="chain" id="PRO_5046871134" description="Lipoprotein" evidence="1">
    <location>
        <begin position="21"/>
        <end position="153"/>
    </location>
</feature>
<accession>A0ABV9B0D5</accession>